<keyword evidence="1" id="KW-0472">Membrane</keyword>
<keyword evidence="2" id="KW-0969">Cilium</keyword>
<evidence type="ECO:0000313" key="2">
    <source>
        <dbReference type="EMBL" id="AFZ70638.1"/>
    </source>
</evidence>
<dbReference type="Proteomes" id="UP000010469">
    <property type="component" value="Chromosome"/>
</dbReference>
<keyword evidence="1" id="KW-1133">Transmembrane helix</keyword>
<feature type="transmembrane region" description="Helical" evidence="1">
    <location>
        <begin position="280"/>
        <end position="301"/>
    </location>
</feature>
<sequence length="546" mass="60905">MSKILKNIRGIKLSPFNIISIALMFFGLIIIIIFGRRFLIYGFSIMGIGMLLFLANYLRNRTYIKIDFDFLYALLHMYSVSTGSQPPGVILRVTGDGPHGRYSKVFKKAGELSKKWGYTVPESVNLISLKEKNKAFKEFLERFAVVSSVGEEITQFLKVEFETLRFNFENMYNRSLESLNVYYGVYTSTMVSVIFAISTMLMLSFFFGGSSLKMIILGYIAAMFIIVILGALVIIKAPKDYFEAKASRNPTARFSDILALIGVVVGSIMSYYIITDAVNYVTIGLSLIIIGLLLIPSGYIINDMENIINDYDTFFPVMIRSLGNYLSQVPNLKQAIKEMAKVELGKLKGLLKKLHSTISLGVENDIAMQKFGLDTNSETIYRGLKIFSDSEKYGGNLMDVGVAISDFDNMILSLRQRKLQVFGNFFSALVIMHASIIAILEFMALITYYFNSLLVPLSSGLSSTFPGFISPQPGMIVLLNIGAIAFSVILAVINAYILAITKVGSVRSFYLFLSVMFILTGITLVGVDAITMYMFHLFPAYSTPTI</sequence>
<proteinExistence type="predicted"/>
<keyword evidence="1" id="KW-0812">Transmembrane</keyword>
<feature type="transmembrane region" description="Helical" evidence="1">
    <location>
        <begin position="256"/>
        <end position="274"/>
    </location>
</feature>
<dbReference type="GeneID" id="14212159"/>
<accession>L0A9S1</accession>
<dbReference type="STRING" id="1056495.Calag_0899"/>
<feature type="transmembrane region" description="Helical" evidence="1">
    <location>
        <begin position="214"/>
        <end position="235"/>
    </location>
</feature>
<dbReference type="KEGG" id="clg:Calag_0899"/>
<feature type="transmembrane region" description="Helical" evidence="1">
    <location>
        <begin position="40"/>
        <end position="58"/>
    </location>
</feature>
<name>L0A9S1_CALLD</name>
<reference evidence="3" key="1">
    <citation type="submission" date="2012-03" db="EMBL/GenBank/DDBJ databases">
        <title>Complete genome of Caldisphaera lagunensis DSM 15908.</title>
        <authorList>
            <person name="Lucas S."/>
            <person name="Copeland A."/>
            <person name="Lapidus A."/>
            <person name="Glavina del Rio T."/>
            <person name="Dalin E."/>
            <person name="Tice H."/>
            <person name="Bruce D."/>
            <person name="Goodwin L."/>
            <person name="Pitluck S."/>
            <person name="Peters L."/>
            <person name="Mikhailova N."/>
            <person name="Teshima H."/>
            <person name="Kyrpides N."/>
            <person name="Mavromatis K."/>
            <person name="Ivanova N."/>
            <person name="Brettin T."/>
            <person name="Detter J.C."/>
            <person name="Han C."/>
            <person name="Larimer F."/>
            <person name="Land M."/>
            <person name="Hauser L."/>
            <person name="Markowitz V."/>
            <person name="Cheng J.-F."/>
            <person name="Hugenholtz P."/>
            <person name="Woyke T."/>
            <person name="Wu D."/>
            <person name="Spring S."/>
            <person name="Schroeder M."/>
            <person name="Brambilla E."/>
            <person name="Klenk H.-P."/>
            <person name="Eisen J.A."/>
        </authorList>
    </citation>
    <scope>NUCLEOTIDE SEQUENCE [LARGE SCALE GENOMIC DNA]</scope>
    <source>
        <strain evidence="3">DSM 15908 / JCM 11604 / IC-154</strain>
    </source>
</reference>
<protein>
    <submittedName>
        <fullName evidence="2">Archaeal flagella assembly protein J</fullName>
    </submittedName>
</protein>
<keyword evidence="3" id="KW-1185">Reference proteome</keyword>
<dbReference type="PANTHER" id="PTHR35402:SF2">
    <property type="entry name" value="FLAGELLA ACCESSORY PROTEIN J"/>
    <property type="match status" value="1"/>
</dbReference>
<dbReference type="RefSeq" id="WP_015232535.1">
    <property type="nucleotide sequence ID" value="NC_019791.1"/>
</dbReference>
<dbReference type="eggNOG" id="arCOG01809">
    <property type="taxonomic scope" value="Archaea"/>
</dbReference>
<keyword evidence="2" id="KW-0282">Flagellum</keyword>
<dbReference type="InParanoid" id="L0A9S1"/>
<feature type="transmembrane region" description="Helical" evidence="1">
    <location>
        <begin position="425"/>
        <end position="450"/>
    </location>
</feature>
<feature type="transmembrane region" description="Helical" evidence="1">
    <location>
        <begin position="181"/>
        <end position="208"/>
    </location>
</feature>
<organism evidence="2 3">
    <name type="scientific">Caldisphaera lagunensis (strain DSM 15908 / JCM 11604 / ANMR 0165 / IC-154)</name>
    <dbReference type="NCBI Taxonomy" id="1056495"/>
    <lineage>
        <taxon>Archaea</taxon>
        <taxon>Thermoproteota</taxon>
        <taxon>Thermoprotei</taxon>
        <taxon>Acidilobales</taxon>
        <taxon>Caldisphaeraceae</taxon>
        <taxon>Caldisphaera</taxon>
    </lineage>
</organism>
<keyword evidence="2" id="KW-0966">Cell projection</keyword>
<gene>
    <name evidence="2" type="ordered locus">Calag_0899</name>
</gene>
<dbReference type="InterPro" id="IPR056569">
    <property type="entry name" value="ArlJ-like"/>
</dbReference>
<feature type="transmembrane region" description="Helical" evidence="1">
    <location>
        <begin position="12"/>
        <end position="34"/>
    </location>
</feature>
<dbReference type="PANTHER" id="PTHR35402">
    <property type="entry name" value="INTEGRAL MEMBRANE PROTEIN-RELATED"/>
    <property type="match status" value="1"/>
</dbReference>
<feature type="transmembrane region" description="Helical" evidence="1">
    <location>
        <begin position="475"/>
        <end position="497"/>
    </location>
</feature>
<dbReference type="EMBL" id="CP003378">
    <property type="protein sequence ID" value="AFZ70638.1"/>
    <property type="molecule type" value="Genomic_DNA"/>
</dbReference>
<dbReference type="HOGENOM" id="CLU_036985_0_0_2"/>
<feature type="transmembrane region" description="Helical" evidence="1">
    <location>
        <begin position="509"/>
        <end position="535"/>
    </location>
</feature>
<dbReference type="AlphaFoldDB" id="L0A9S1"/>
<evidence type="ECO:0000313" key="3">
    <source>
        <dbReference type="Proteomes" id="UP000010469"/>
    </source>
</evidence>
<dbReference type="OrthoDB" id="141855at2157"/>
<evidence type="ECO:0000256" key="1">
    <source>
        <dbReference type="SAM" id="Phobius"/>
    </source>
</evidence>